<dbReference type="RefSeq" id="WP_136895717.1">
    <property type="nucleotide sequence ID" value="NZ_CABFXM010000001.1"/>
</dbReference>
<dbReference type="Gene3D" id="3.90.550.20">
    <property type="match status" value="1"/>
</dbReference>
<dbReference type="PANTHER" id="PTHR32385:SF15">
    <property type="entry name" value="INOSITOL PHOSPHOCERAMIDE MANNOSYLTRANSFERASE 1"/>
    <property type="match status" value="1"/>
</dbReference>
<dbReference type="GO" id="GO:0000030">
    <property type="term" value="F:mannosyltransferase activity"/>
    <property type="evidence" value="ECO:0007669"/>
    <property type="project" value="TreeGrafter"/>
</dbReference>
<dbReference type="GO" id="GO:0016020">
    <property type="term" value="C:membrane"/>
    <property type="evidence" value="ECO:0007669"/>
    <property type="project" value="GOC"/>
</dbReference>
<dbReference type="Pfam" id="PF05704">
    <property type="entry name" value="Caps_synth"/>
    <property type="match status" value="1"/>
</dbReference>
<evidence type="ECO:0000313" key="1">
    <source>
        <dbReference type="EMBL" id="BAT23967.1"/>
    </source>
</evidence>
<dbReference type="PANTHER" id="PTHR32385">
    <property type="entry name" value="MANNOSYL PHOSPHORYLINOSITOL CERAMIDE SYNTHASE"/>
    <property type="match status" value="1"/>
</dbReference>
<dbReference type="EMBL" id="AB924589">
    <property type="protein sequence ID" value="BAT23967.1"/>
    <property type="molecule type" value="Genomic_DNA"/>
</dbReference>
<dbReference type="InterPro" id="IPR029044">
    <property type="entry name" value="Nucleotide-diphossugar_trans"/>
</dbReference>
<dbReference type="SUPFAM" id="SSF53448">
    <property type="entry name" value="Nucleotide-diphospho-sugar transferases"/>
    <property type="match status" value="1"/>
</dbReference>
<reference evidence="1" key="2">
    <citation type="journal article" date="2015" name="Sci. Rep.">
        <title>Genetic analysis of capsular polysaccharide synthesis gene clusters in 79 capsular types of Klebsiella spp.</title>
        <authorList>
            <person name="Pan Y.J."/>
            <person name="Lin T.L."/>
            <person name="Chen C.T."/>
            <person name="Chen Y.Y."/>
            <person name="Hsieh P.F."/>
            <person name="Hsu C.R."/>
            <person name="Wu M.C."/>
            <person name="Wang J.T."/>
        </authorList>
    </citation>
    <scope>NUCLEOTIDE SEQUENCE</scope>
    <source>
        <strain evidence="1">MGH 78578</strain>
    </source>
</reference>
<proteinExistence type="predicted"/>
<protein>
    <submittedName>
        <fullName evidence="1">Possible glycosyltransferase</fullName>
    </submittedName>
</protein>
<reference evidence="1" key="1">
    <citation type="submission" date="2014-04" db="EMBL/GenBank/DDBJ databases">
        <authorList>
            <person name="Harrison E."/>
        </authorList>
    </citation>
    <scope>NUCLEOTIDE SEQUENCE</scope>
    <source>
        <strain evidence="1">MGH 78578</strain>
    </source>
</reference>
<dbReference type="InterPro" id="IPR008441">
    <property type="entry name" value="AfumC-like_glycosyl_Trfase"/>
</dbReference>
<accession>A0A0P0YRX5</accession>
<dbReference type="AlphaFoldDB" id="A0A0P0YRX5"/>
<organism evidence="1">
    <name type="scientific">Klebsiella pneumoniae</name>
    <dbReference type="NCBI Taxonomy" id="573"/>
    <lineage>
        <taxon>Bacteria</taxon>
        <taxon>Pseudomonadati</taxon>
        <taxon>Pseudomonadota</taxon>
        <taxon>Gammaproteobacteria</taxon>
        <taxon>Enterobacterales</taxon>
        <taxon>Enterobacteriaceae</taxon>
        <taxon>Klebsiella/Raoultella group</taxon>
        <taxon>Klebsiella</taxon>
        <taxon>Klebsiella pneumoniae complex</taxon>
    </lineage>
</organism>
<sequence>MRLLLLFINFIDLMKRGIPFDTVKSKFFVVKKYLILRFLKSNLNIKSIEKQVNNRDVAGTLKKYIWVCWFQGIDEAPELVKHCINSIKTNAPSEYEVVILDDINIPNYVTFPAIVLEKYSSGLISKAQLSDILRFNLLATYGGVWVDATIFCTKELSFITDADFFTLKSKNFDNVNSISKGLWTGYFLKCPPNYKPFILIRDCFNKYWEKNNILIDYFLVDYLMLLAFEYSELLRTDIDKLGYHGDNRFLLEWLLPKAVTPENNDLLANDKIGIYKLTIKKRFPKFSSENQLTYFGRYFGKSGVEI</sequence>
<dbReference type="InterPro" id="IPR051706">
    <property type="entry name" value="Glycosyltransferase_domain"/>
</dbReference>
<name>A0A0P0YRX5_KLEPN</name>
<gene>
    <name evidence="1" type="primary">wcoX</name>
</gene>
<dbReference type="GO" id="GO:0051999">
    <property type="term" value="P:mannosyl-inositol phosphorylceramide biosynthetic process"/>
    <property type="evidence" value="ECO:0007669"/>
    <property type="project" value="TreeGrafter"/>
</dbReference>
<keyword evidence="1" id="KW-0808">Transferase</keyword>